<evidence type="ECO:0000313" key="3">
    <source>
        <dbReference type="Proteomes" id="UP000639775"/>
    </source>
</evidence>
<dbReference type="RefSeq" id="WP_167197561.1">
    <property type="nucleotide sequence ID" value="NZ_JAAORB010000024.1"/>
</dbReference>
<dbReference type="SUPFAM" id="SSF53474">
    <property type="entry name" value="alpha/beta-Hydrolases"/>
    <property type="match status" value="1"/>
</dbReference>
<proteinExistence type="predicted"/>
<dbReference type="AlphaFoldDB" id="A0A967BI74"/>
<dbReference type="EMBL" id="JAAORB010000024">
    <property type="protein sequence ID" value="NHQ75072.1"/>
    <property type="molecule type" value="Genomic_DNA"/>
</dbReference>
<feature type="domain" description="AB hydrolase-1" evidence="1">
    <location>
        <begin position="39"/>
        <end position="304"/>
    </location>
</feature>
<name>A0A967BI74_9RHOB</name>
<dbReference type="Pfam" id="PF12697">
    <property type="entry name" value="Abhydrolase_6"/>
    <property type="match status" value="1"/>
</dbReference>
<comment type="caution">
    <text evidence="2">The sequence shown here is derived from an EMBL/GenBank/DDBJ whole genome shotgun (WGS) entry which is preliminary data.</text>
</comment>
<evidence type="ECO:0000313" key="2">
    <source>
        <dbReference type="EMBL" id="NHQ75072.1"/>
    </source>
</evidence>
<dbReference type="GO" id="GO:0016787">
    <property type="term" value="F:hydrolase activity"/>
    <property type="evidence" value="ECO:0007669"/>
    <property type="project" value="UniProtKB-KW"/>
</dbReference>
<gene>
    <name evidence="2" type="ORF">HAT86_11450</name>
</gene>
<dbReference type="PANTHER" id="PTHR43194:SF2">
    <property type="entry name" value="PEROXISOMAL MEMBRANE PROTEIN LPX1"/>
    <property type="match status" value="1"/>
</dbReference>
<evidence type="ECO:0000259" key="1">
    <source>
        <dbReference type="Pfam" id="PF12697"/>
    </source>
</evidence>
<reference evidence="2" key="1">
    <citation type="submission" date="2020-03" db="EMBL/GenBank/DDBJ databases">
        <title>Roseovarius gahaiensis sp. nov., isolated from Gahai Saline Lake, China.</title>
        <authorList>
            <person name="Sun X."/>
        </authorList>
    </citation>
    <scope>NUCLEOTIDE SEQUENCE</scope>
    <source>
        <strain evidence="2">GH877</strain>
    </source>
</reference>
<dbReference type="Gene3D" id="3.40.50.1820">
    <property type="entry name" value="alpha/beta hydrolase"/>
    <property type="match status" value="1"/>
</dbReference>
<dbReference type="PANTHER" id="PTHR43194">
    <property type="entry name" value="HYDROLASE ALPHA/BETA FOLD FAMILY"/>
    <property type="match status" value="1"/>
</dbReference>
<dbReference type="Proteomes" id="UP000639775">
    <property type="component" value="Unassembled WGS sequence"/>
</dbReference>
<accession>A0A967BI74</accession>
<dbReference type="InterPro" id="IPR050228">
    <property type="entry name" value="Carboxylesterase_BioH"/>
</dbReference>
<dbReference type="InterPro" id="IPR029058">
    <property type="entry name" value="AB_hydrolase_fold"/>
</dbReference>
<dbReference type="InterPro" id="IPR000073">
    <property type="entry name" value="AB_hydrolase_1"/>
</dbReference>
<keyword evidence="2" id="KW-0378">Hydrolase</keyword>
<organism evidence="2 3">
    <name type="scientific">Roseovarius gahaiensis</name>
    <dbReference type="NCBI Taxonomy" id="2716691"/>
    <lineage>
        <taxon>Bacteria</taxon>
        <taxon>Pseudomonadati</taxon>
        <taxon>Pseudomonadota</taxon>
        <taxon>Alphaproteobacteria</taxon>
        <taxon>Rhodobacterales</taxon>
        <taxon>Roseobacteraceae</taxon>
        <taxon>Roseovarius</taxon>
    </lineage>
</organism>
<sequence length="321" mass="35315">MADWRAFDISESHFIASTLTPGLKLHLRARDGAAKAMPVLFVHGATFSSRLYDIPHSGVNWLQAAVEAGLSPYALDIRGYGRSKPESFPLEAEPYAQGDEAIADIGDAVDWITARHAGAPVAIVGWSWGSITTARYAIGACAGKVARLVLYAPIFAERNPSWLEMLADPADSSRLAAFKAWRRLDLASTRHRWDAQIPTGCESWRHETVLQALVAASLADDKDSDQTEPPSFRVPNGTFIDLWESFNAREPYDPALLTCPVMLVRGTQDSTSTRTDALALFDRLQAEKRRYVEIANGTHFINAEAQAKDLFGSSHQFIAEL</sequence>
<keyword evidence="3" id="KW-1185">Reference proteome</keyword>
<protein>
    <submittedName>
        <fullName evidence="2">Alpha/beta hydrolase</fullName>
    </submittedName>
</protein>